<dbReference type="Pfam" id="PF00535">
    <property type="entry name" value="Glycos_transf_2"/>
    <property type="match status" value="1"/>
</dbReference>
<keyword evidence="2 5" id="KW-0328">Glycosyltransferase</keyword>
<dbReference type="PANTHER" id="PTHR43685">
    <property type="entry name" value="GLYCOSYLTRANSFERASE"/>
    <property type="match status" value="1"/>
</dbReference>
<dbReference type="GO" id="GO:0016757">
    <property type="term" value="F:glycosyltransferase activity"/>
    <property type="evidence" value="ECO:0007669"/>
    <property type="project" value="UniProtKB-KW"/>
</dbReference>
<evidence type="ECO:0000256" key="2">
    <source>
        <dbReference type="ARBA" id="ARBA00022676"/>
    </source>
</evidence>
<dbReference type="InterPro" id="IPR050834">
    <property type="entry name" value="Glycosyltransf_2"/>
</dbReference>
<dbReference type="EMBL" id="JAVRHO010000002">
    <property type="protein sequence ID" value="MDT0645306.1"/>
    <property type="molecule type" value="Genomic_DNA"/>
</dbReference>
<dbReference type="Gene3D" id="3.90.550.10">
    <property type="entry name" value="Spore Coat Polysaccharide Biosynthesis Protein SpsA, Chain A"/>
    <property type="match status" value="1"/>
</dbReference>
<comment type="similarity">
    <text evidence="1">Belongs to the glycosyltransferase 2 family.</text>
</comment>
<feature type="domain" description="Glycosyltransferase 2-like" evidence="4">
    <location>
        <begin position="6"/>
        <end position="137"/>
    </location>
</feature>
<evidence type="ECO:0000256" key="3">
    <source>
        <dbReference type="ARBA" id="ARBA00022679"/>
    </source>
</evidence>
<evidence type="ECO:0000256" key="1">
    <source>
        <dbReference type="ARBA" id="ARBA00006739"/>
    </source>
</evidence>
<evidence type="ECO:0000313" key="6">
    <source>
        <dbReference type="Proteomes" id="UP001245285"/>
    </source>
</evidence>
<accession>A0ABU3CG18</accession>
<evidence type="ECO:0000259" key="4">
    <source>
        <dbReference type="Pfam" id="PF00535"/>
    </source>
</evidence>
<name>A0ABU3CG18_9FLAO</name>
<proteinExistence type="inferred from homology"/>
<dbReference type="InterPro" id="IPR001173">
    <property type="entry name" value="Glyco_trans_2-like"/>
</dbReference>
<dbReference type="InterPro" id="IPR029044">
    <property type="entry name" value="Nucleotide-diphossugar_trans"/>
</dbReference>
<evidence type="ECO:0000313" key="5">
    <source>
        <dbReference type="EMBL" id="MDT0645306.1"/>
    </source>
</evidence>
<dbReference type="CDD" id="cd00761">
    <property type="entry name" value="Glyco_tranf_GTA_type"/>
    <property type="match status" value="1"/>
</dbReference>
<keyword evidence="3 5" id="KW-0808">Transferase</keyword>
<gene>
    <name evidence="5" type="ORF">RM545_01275</name>
</gene>
<reference evidence="5 6" key="1">
    <citation type="submission" date="2023-09" db="EMBL/GenBank/DDBJ databases">
        <authorList>
            <person name="Rey-Velasco X."/>
        </authorList>
    </citation>
    <scope>NUCLEOTIDE SEQUENCE [LARGE SCALE GENOMIC DNA]</scope>
    <source>
        <strain evidence="5 6">F260</strain>
    </source>
</reference>
<dbReference type="PANTHER" id="PTHR43685:SF5">
    <property type="entry name" value="GLYCOSYLTRANSFERASE EPSE-RELATED"/>
    <property type="match status" value="1"/>
</dbReference>
<dbReference type="SUPFAM" id="SSF53448">
    <property type="entry name" value="Nucleotide-diphospho-sugar transferases"/>
    <property type="match status" value="1"/>
</dbReference>
<dbReference type="RefSeq" id="WP_311493456.1">
    <property type="nucleotide sequence ID" value="NZ_JAVRHO010000002.1"/>
</dbReference>
<protein>
    <submittedName>
        <fullName evidence="5">Glycosyltransferase family A protein</fullName>
        <ecNumber evidence="5">2.4.-.-</ecNumber>
    </submittedName>
</protein>
<organism evidence="5 6">
    <name type="scientific">Autumnicola lenta</name>
    <dbReference type="NCBI Taxonomy" id="3075593"/>
    <lineage>
        <taxon>Bacteria</taxon>
        <taxon>Pseudomonadati</taxon>
        <taxon>Bacteroidota</taxon>
        <taxon>Flavobacteriia</taxon>
        <taxon>Flavobacteriales</taxon>
        <taxon>Flavobacteriaceae</taxon>
        <taxon>Autumnicola</taxon>
    </lineage>
</organism>
<dbReference type="EC" id="2.4.-.-" evidence="5"/>
<sequence length="155" mass="18260">MTRLAVLMPTYNAGSYIRDSIDSILNQTFEDFHLYIYDDCSTDDTEDIVAGYDDQRLFYKKNQENLGIAKTLNKGLDYLLPHYKYVARMDADDWSYPQRFELQLKMFEQDADLIMCGTQGYWLTDLNKIPLNKWKYPNDYKTLRISLLFSGSFGH</sequence>
<dbReference type="Proteomes" id="UP001245285">
    <property type="component" value="Unassembled WGS sequence"/>
</dbReference>
<keyword evidence="6" id="KW-1185">Reference proteome</keyword>
<comment type="caution">
    <text evidence="5">The sequence shown here is derived from an EMBL/GenBank/DDBJ whole genome shotgun (WGS) entry which is preliminary data.</text>
</comment>